<comment type="catalytic activity">
    <reaction evidence="5">
        <text>pretRNA = a 3'-half-tRNA molecule with a 5'-OH end + a 5'-half-tRNA molecule with a 2',3'-cyclic phosphate end + an intron with a 2',3'-cyclic phosphate and a 5'-hydroxyl terminus.</text>
        <dbReference type="EC" id="4.6.1.16"/>
    </reaction>
</comment>
<evidence type="ECO:0000256" key="3">
    <source>
        <dbReference type="ARBA" id="ARBA00022694"/>
    </source>
</evidence>
<dbReference type="EMBL" id="KQ964525">
    <property type="protein sequence ID" value="KXN69719.1"/>
    <property type="molecule type" value="Genomic_DNA"/>
</dbReference>
<sequence length="220" mass="25925">MEFNKLEQRFKEEINIDYKLVNNLIIVKDIKDINKLINDYKLLPYNITSSNTSNGNGTEDSEDSLESFSIQSPALMDKLDFLVLIEHKKINYSNDNPIISKLLKFKVELKYIFYKYLLNSTFNNGENYYYYLDGFKFNCDWLRYKDLPNLCHSDLMISFVPPNKKLKAIDLVKRMRLANVVNKIFLLGTLQRIDDIDYKGKGWDLPYKPLFLSLKWSGIV</sequence>
<reference evidence="7 8" key="1">
    <citation type="journal article" date="2015" name="Genome Biol. Evol.">
        <title>Phylogenomic analyses indicate that early fungi evolved digesting cell walls of algal ancestors of land plants.</title>
        <authorList>
            <person name="Chang Y."/>
            <person name="Wang S."/>
            <person name="Sekimoto S."/>
            <person name="Aerts A.L."/>
            <person name="Choi C."/>
            <person name="Clum A."/>
            <person name="LaButti K.M."/>
            <person name="Lindquist E.A."/>
            <person name="Yee Ngan C."/>
            <person name="Ohm R.A."/>
            <person name="Salamov A.A."/>
            <person name="Grigoriev I.V."/>
            <person name="Spatafora J.W."/>
            <person name="Berbee M.L."/>
        </authorList>
    </citation>
    <scope>NUCLEOTIDE SEQUENCE [LARGE SCALE GENOMIC DNA]</scope>
    <source>
        <strain evidence="7 8">NRRL 28638</strain>
    </source>
</reference>
<proteinExistence type="inferred from homology"/>
<dbReference type="AlphaFoldDB" id="A0A137P449"/>
<dbReference type="Proteomes" id="UP000070444">
    <property type="component" value="Unassembled WGS sequence"/>
</dbReference>
<evidence type="ECO:0000313" key="8">
    <source>
        <dbReference type="Proteomes" id="UP000070444"/>
    </source>
</evidence>
<dbReference type="PANTHER" id="PTHR13070">
    <property type="entry name" value="TRNA-SPLICING ENDONUCLEASE SUBUNIT SEN34-RELATED"/>
    <property type="match status" value="1"/>
</dbReference>
<gene>
    <name evidence="7" type="ORF">CONCODRAFT_18120</name>
</gene>
<accession>A0A137P449</accession>
<dbReference type="GO" id="GO:0000379">
    <property type="term" value="P:tRNA-type intron splice site recognition and cleavage"/>
    <property type="evidence" value="ECO:0007669"/>
    <property type="project" value="TreeGrafter"/>
</dbReference>
<dbReference type="OrthoDB" id="48041at2759"/>
<evidence type="ECO:0000256" key="4">
    <source>
        <dbReference type="ARBA" id="ARBA00023239"/>
    </source>
</evidence>
<dbReference type="InterPro" id="IPR036167">
    <property type="entry name" value="tRNA_intron_Endo_cat-like_sf"/>
</dbReference>
<dbReference type="PANTHER" id="PTHR13070:SF0">
    <property type="entry name" value="TRNA-SPLICING ENDONUCLEASE SUBUNIT SEN34"/>
    <property type="match status" value="1"/>
</dbReference>
<evidence type="ECO:0000256" key="5">
    <source>
        <dbReference type="ARBA" id="ARBA00034031"/>
    </source>
</evidence>
<feature type="domain" description="tRNA intron endonuclease catalytic" evidence="6">
    <location>
        <begin position="126"/>
        <end position="198"/>
    </location>
</feature>
<dbReference type="GO" id="GO:0000213">
    <property type="term" value="F:tRNA-intron lyase activity"/>
    <property type="evidence" value="ECO:0007669"/>
    <property type="project" value="UniProtKB-EC"/>
</dbReference>
<protein>
    <recommendedName>
        <fullName evidence="2">tRNA-intron lyase</fullName>
        <ecNumber evidence="2">4.6.1.16</ecNumber>
    </recommendedName>
</protein>
<keyword evidence="8" id="KW-1185">Reference proteome</keyword>
<dbReference type="Pfam" id="PF01974">
    <property type="entry name" value="tRNA_int_endo"/>
    <property type="match status" value="1"/>
</dbReference>
<dbReference type="EC" id="4.6.1.16" evidence="2"/>
<evidence type="ECO:0000256" key="2">
    <source>
        <dbReference type="ARBA" id="ARBA00012573"/>
    </source>
</evidence>
<evidence type="ECO:0000256" key="1">
    <source>
        <dbReference type="ARBA" id="ARBA00008078"/>
    </source>
</evidence>
<dbReference type="GO" id="GO:0005634">
    <property type="term" value="C:nucleus"/>
    <property type="evidence" value="ECO:0007669"/>
    <property type="project" value="UniProtKB-ARBA"/>
</dbReference>
<dbReference type="Gene3D" id="3.40.1350.10">
    <property type="match status" value="1"/>
</dbReference>
<keyword evidence="3" id="KW-0819">tRNA processing</keyword>
<dbReference type="InterPro" id="IPR006677">
    <property type="entry name" value="tRNA_intron_Endonuc_cat-like"/>
</dbReference>
<dbReference type="CDD" id="cd22363">
    <property type="entry name" value="tRNA-intron_lyase_C"/>
    <property type="match status" value="1"/>
</dbReference>
<evidence type="ECO:0000259" key="6">
    <source>
        <dbReference type="Pfam" id="PF01974"/>
    </source>
</evidence>
<keyword evidence="4" id="KW-0456">Lyase</keyword>
<dbReference type="InterPro" id="IPR011856">
    <property type="entry name" value="tRNA_endonuc-like_dom_sf"/>
</dbReference>
<evidence type="ECO:0000313" key="7">
    <source>
        <dbReference type="EMBL" id="KXN69719.1"/>
    </source>
</evidence>
<name>A0A137P449_CONC2</name>
<comment type="similarity">
    <text evidence="1">Belongs to the tRNA-intron endonuclease family.</text>
</comment>
<dbReference type="GO" id="GO:0003676">
    <property type="term" value="F:nucleic acid binding"/>
    <property type="evidence" value="ECO:0007669"/>
    <property type="project" value="InterPro"/>
</dbReference>
<dbReference type="SUPFAM" id="SSF53032">
    <property type="entry name" value="tRNA-intron endonuclease catalytic domain-like"/>
    <property type="match status" value="1"/>
</dbReference>
<organism evidence="7 8">
    <name type="scientific">Conidiobolus coronatus (strain ATCC 28846 / CBS 209.66 / NRRL 28638)</name>
    <name type="common">Delacroixia coronata</name>
    <dbReference type="NCBI Taxonomy" id="796925"/>
    <lineage>
        <taxon>Eukaryota</taxon>
        <taxon>Fungi</taxon>
        <taxon>Fungi incertae sedis</taxon>
        <taxon>Zoopagomycota</taxon>
        <taxon>Entomophthoromycotina</taxon>
        <taxon>Entomophthoromycetes</taxon>
        <taxon>Entomophthorales</taxon>
        <taxon>Ancylistaceae</taxon>
        <taxon>Conidiobolus</taxon>
    </lineage>
</organism>